<keyword evidence="10 11" id="KW-0472">Membrane</keyword>
<dbReference type="STRING" id="1518501.CQ10_17350"/>
<organism evidence="14 15">
    <name type="scientific">Bradyrhizobium valentinum</name>
    <dbReference type="NCBI Taxonomy" id="1518501"/>
    <lineage>
        <taxon>Bacteria</taxon>
        <taxon>Pseudomonadati</taxon>
        <taxon>Pseudomonadota</taxon>
        <taxon>Alphaproteobacteria</taxon>
        <taxon>Hyphomicrobiales</taxon>
        <taxon>Nitrobacteraceae</taxon>
        <taxon>Bradyrhizobium</taxon>
    </lineage>
</organism>
<dbReference type="PRINTS" id="PR00344">
    <property type="entry name" value="BCTRLSENSOR"/>
</dbReference>
<evidence type="ECO:0000259" key="13">
    <source>
        <dbReference type="PROSITE" id="PS50885"/>
    </source>
</evidence>
<sequence length="460" mass="49781">MFAGIDSFSVQLPDVVRTRTFRWAAGAFAVCIVLFSAFVYWQAVDYMLARTDAALTEELLAIAADSPARQLNAIDDRLSHDPRRIRLAGLFRPDGHRIAGNLASLPPSLKIDAPVQSVAAIRIDPNGPEEMTVRAISRNLPDGNVLAVARNIDELKQLAEVVARALLLGLPLALCFGLAIGMVLSVRAQKRVAEFNTLVRRIVAGDLRQRLRTQGLDHPFDKLAETANGMLDEIEALVREMAGVGNEIAHDLRTPLTRVRLGLERGRANAKSLEELQAATDRAIGGVDQSLTIITKLLRIAEIEYGGRLNELDNVALPDLVREVGDLYAPIAEDKHITLCVVASGDATVRGDRDLLLEAVANLVDNAMKFTPVGGSVEVALVPGKNESIVRVSDSGPGIREDERDAVIRRFYRSDKSRTTFGFGLGLSLVSAIIKLHGFRLTIATGPGCVAQIACTLPTV</sequence>
<dbReference type="PROSITE" id="PS50885">
    <property type="entry name" value="HAMP"/>
    <property type="match status" value="1"/>
</dbReference>
<gene>
    <name evidence="14" type="ORF">CP49_10075</name>
</gene>
<comment type="caution">
    <text evidence="14">The sequence shown here is derived from an EMBL/GenBank/DDBJ whole genome shotgun (WGS) entry which is preliminary data.</text>
</comment>
<feature type="domain" description="Histidine kinase" evidence="12">
    <location>
        <begin position="247"/>
        <end position="460"/>
    </location>
</feature>
<dbReference type="PANTHER" id="PTHR45436">
    <property type="entry name" value="SENSOR HISTIDINE KINASE YKOH"/>
    <property type="match status" value="1"/>
</dbReference>
<dbReference type="InterPro" id="IPR005467">
    <property type="entry name" value="His_kinase_dom"/>
</dbReference>
<dbReference type="InterPro" id="IPR036097">
    <property type="entry name" value="HisK_dim/P_sf"/>
</dbReference>
<dbReference type="Pfam" id="PF02518">
    <property type="entry name" value="HATPase_c"/>
    <property type="match status" value="1"/>
</dbReference>
<evidence type="ECO:0000256" key="1">
    <source>
        <dbReference type="ARBA" id="ARBA00000085"/>
    </source>
</evidence>
<dbReference type="Pfam" id="PF00512">
    <property type="entry name" value="HisKA"/>
    <property type="match status" value="1"/>
</dbReference>
<dbReference type="InterPro" id="IPR004358">
    <property type="entry name" value="Sig_transdc_His_kin-like_C"/>
</dbReference>
<evidence type="ECO:0000256" key="9">
    <source>
        <dbReference type="ARBA" id="ARBA00023012"/>
    </source>
</evidence>
<dbReference type="InterPro" id="IPR003594">
    <property type="entry name" value="HATPase_dom"/>
</dbReference>
<feature type="transmembrane region" description="Helical" evidence="11">
    <location>
        <begin position="165"/>
        <end position="186"/>
    </location>
</feature>
<dbReference type="InterPro" id="IPR003660">
    <property type="entry name" value="HAMP_dom"/>
</dbReference>
<dbReference type="InterPro" id="IPR003661">
    <property type="entry name" value="HisK_dim/P_dom"/>
</dbReference>
<dbReference type="AlphaFoldDB" id="A0A0R3L615"/>
<dbReference type="Proteomes" id="UP000051913">
    <property type="component" value="Unassembled WGS sequence"/>
</dbReference>
<feature type="domain" description="HAMP" evidence="13">
    <location>
        <begin position="186"/>
        <end position="239"/>
    </location>
</feature>
<keyword evidence="5" id="KW-0808">Transferase</keyword>
<evidence type="ECO:0000256" key="11">
    <source>
        <dbReference type="SAM" id="Phobius"/>
    </source>
</evidence>
<evidence type="ECO:0000313" key="15">
    <source>
        <dbReference type="Proteomes" id="UP000051913"/>
    </source>
</evidence>
<keyword evidence="4" id="KW-0597">Phosphoprotein</keyword>
<dbReference type="EC" id="2.7.13.3" evidence="3"/>
<keyword evidence="8 11" id="KW-1133">Transmembrane helix</keyword>
<evidence type="ECO:0000256" key="4">
    <source>
        <dbReference type="ARBA" id="ARBA00022553"/>
    </source>
</evidence>
<dbReference type="InterPro" id="IPR050428">
    <property type="entry name" value="TCS_sensor_his_kinase"/>
</dbReference>
<dbReference type="EMBL" id="LLXX01000141">
    <property type="protein sequence ID" value="KRR03367.1"/>
    <property type="molecule type" value="Genomic_DNA"/>
</dbReference>
<evidence type="ECO:0000313" key="14">
    <source>
        <dbReference type="EMBL" id="KRR03367.1"/>
    </source>
</evidence>
<dbReference type="InterPro" id="IPR036890">
    <property type="entry name" value="HATPase_C_sf"/>
</dbReference>
<evidence type="ECO:0000256" key="10">
    <source>
        <dbReference type="ARBA" id="ARBA00023136"/>
    </source>
</evidence>
<dbReference type="GO" id="GO:0000155">
    <property type="term" value="F:phosphorelay sensor kinase activity"/>
    <property type="evidence" value="ECO:0007669"/>
    <property type="project" value="InterPro"/>
</dbReference>
<keyword evidence="7" id="KW-0418">Kinase</keyword>
<dbReference type="GO" id="GO:0005886">
    <property type="term" value="C:plasma membrane"/>
    <property type="evidence" value="ECO:0007669"/>
    <property type="project" value="TreeGrafter"/>
</dbReference>
<evidence type="ECO:0000256" key="5">
    <source>
        <dbReference type="ARBA" id="ARBA00022679"/>
    </source>
</evidence>
<evidence type="ECO:0000256" key="2">
    <source>
        <dbReference type="ARBA" id="ARBA00004370"/>
    </source>
</evidence>
<protein>
    <recommendedName>
        <fullName evidence="3">histidine kinase</fullName>
        <ecNumber evidence="3">2.7.13.3</ecNumber>
    </recommendedName>
</protein>
<reference evidence="14 15" key="1">
    <citation type="submission" date="2014-03" db="EMBL/GenBank/DDBJ databases">
        <title>Bradyrhizobium valentinum sp. nov., isolated from effective nodules of Lupinus mariae-josephae, a lupine endemic of basic-lime soils in Eastern Spain.</title>
        <authorList>
            <person name="Duran D."/>
            <person name="Rey L."/>
            <person name="Navarro A."/>
            <person name="Busquets A."/>
            <person name="Imperial J."/>
            <person name="Ruiz-Argueso T."/>
        </authorList>
    </citation>
    <scope>NUCLEOTIDE SEQUENCE [LARGE SCALE GENOMIC DNA]</scope>
    <source>
        <strain evidence="14 15">LmjM3</strain>
    </source>
</reference>
<name>A0A0R3L615_9BRAD</name>
<dbReference type="RefSeq" id="WP_057852711.1">
    <property type="nucleotide sequence ID" value="NZ_LLXX01000141.1"/>
</dbReference>
<evidence type="ECO:0000256" key="7">
    <source>
        <dbReference type="ARBA" id="ARBA00022777"/>
    </source>
</evidence>
<dbReference type="PANTHER" id="PTHR45436:SF8">
    <property type="entry name" value="HISTIDINE KINASE"/>
    <property type="match status" value="1"/>
</dbReference>
<dbReference type="PROSITE" id="PS50109">
    <property type="entry name" value="HIS_KIN"/>
    <property type="match status" value="1"/>
</dbReference>
<dbReference type="SMART" id="SM00388">
    <property type="entry name" value="HisKA"/>
    <property type="match status" value="1"/>
</dbReference>
<keyword evidence="6 11" id="KW-0812">Transmembrane</keyword>
<comment type="subcellular location">
    <subcellularLocation>
        <location evidence="2">Membrane</location>
    </subcellularLocation>
</comment>
<evidence type="ECO:0000256" key="6">
    <source>
        <dbReference type="ARBA" id="ARBA00022692"/>
    </source>
</evidence>
<dbReference type="SUPFAM" id="SSF55874">
    <property type="entry name" value="ATPase domain of HSP90 chaperone/DNA topoisomerase II/histidine kinase"/>
    <property type="match status" value="1"/>
</dbReference>
<accession>A0A0R3L615</accession>
<keyword evidence="9" id="KW-0902">Two-component regulatory system</keyword>
<evidence type="ECO:0000256" key="8">
    <source>
        <dbReference type="ARBA" id="ARBA00022989"/>
    </source>
</evidence>
<dbReference type="SMART" id="SM00387">
    <property type="entry name" value="HATPase_c"/>
    <property type="match status" value="1"/>
</dbReference>
<feature type="transmembrane region" description="Helical" evidence="11">
    <location>
        <begin position="20"/>
        <end position="41"/>
    </location>
</feature>
<dbReference type="Gene3D" id="1.10.287.130">
    <property type="match status" value="1"/>
</dbReference>
<evidence type="ECO:0000259" key="12">
    <source>
        <dbReference type="PROSITE" id="PS50109"/>
    </source>
</evidence>
<keyword evidence="15" id="KW-1185">Reference proteome</keyword>
<evidence type="ECO:0000256" key="3">
    <source>
        <dbReference type="ARBA" id="ARBA00012438"/>
    </source>
</evidence>
<dbReference type="Gene3D" id="3.30.565.10">
    <property type="entry name" value="Histidine kinase-like ATPase, C-terminal domain"/>
    <property type="match status" value="1"/>
</dbReference>
<proteinExistence type="predicted"/>
<dbReference type="SUPFAM" id="SSF47384">
    <property type="entry name" value="Homodimeric domain of signal transducing histidine kinase"/>
    <property type="match status" value="1"/>
</dbReference>
<dbReference type="CDD" id="cd00082">
    <property type="entry name" value="HisKA"/>
    <property type="match status" value="1"/>
</dbReference>
<comment type="catalytic activity">
    <reaction evidence="1">
        <text>ATP + protein L-histidine = ADP + protein N-phospho-L-histidine.</text>
        <dbReference type="EC" id="2.7.13.3"/>
    </reaction>
</comment>